<sequence>MAAGHEIGVHGYSHENPIAMSREQESAVLDHCIDLIETRTGRRPTRYVAPWWEFSPVTNELLLDRGIKCDHSLMHRDFEPYYVRVGDTWSKIDYDGDAREWMKPLVRGEETDLVEIPGNWYLDDLPPT</sequence>
<evidence type="ECO:0000259" key="1">
    <source>
        <dbReference type="PROSITE" id="PS51677"/>
    </source>
</evidence>
<dbReference type="RefSeq" id="WP_260617543.1">
    <property type="nucleotide sequence ID" value="NZ_CP108085.1"/>
</dbReference>
<dbReference type="InterPro" id="IPR002509">
    <property type="entry name" value="NODB_dom"/>
</dbReference>
<evidence type="ECO:0000313" key="2">
    <source>
        <dbReference type="EMBL" id="WUP73861.1"/>
    </source>
</evidence>
<dbReference type="Gene3D" id="3.20.20.370">
    <property type="entry name" value="Glycoside hydrolase/deacetylase"/>
    <property type="match status" value="1"/>
</dbReference>
<dbReference type="Proteomes" id="UP001432011">
    <property type="component" value="Chromosome"/>
</dbReference>
<gene>
    <name evidence="2" type="ORF">OG913_31440</name>
</gene>
<dbReference type="PANTHER" id="PTHR47561">
    <property type="entry name" value="POLYSACCHARIDE DEACETYLASE FAMILY PROTEIN (AFU_ORTHOLOGUE AFUA_6G05030)"/>
    <property type="match status" value="1"/>
</dbReference>
<name>A0ABZ1SLG8_9ACTN</name>
<evidence type="ECO:0000313" key="3">
    <source>
        <dbReference type="Proteomes" id="UP001432011"/>
    </source>
</evidence>
<dbReference type="EMBL" id="CP108085">
    <property type="protein sequence ID" value="WUP73861.1"/>
    <property type="molecule type" value="Genomic_DNA"/>
</dbReference>
<feature type="domain" description="NodB homology" evidence="1">
    <location>
        <begin position="1"/>
        <end position="128"/>
    </location>
</feature>
<dbReference type="PANTHER" id="PTHR47561:SF1">
    <property type="entry name" value="POLYSACCHARIDE DEACETYLASE FAMILY PROTEIN (AFU_ORTHOLOGUE AFUA_6G05030)"/>
    <property type="match status" value="1"/>
</dbReference>
<proteinExistence type="predicted"/>
<dbReference type="InterPro" id="IPR011330">
    <property type="entry name" value="Glyco_hydro/deAcase_b/a-brl"/>
</dbReference>
<dbReference type="PROSITE" id="PS51677">
    <property type="entry name" value="NODB"/>
    <property type="match status" value="1"/>
</dbReference>
<protein>
    <submittedName>
        <fullName evidence="2">Polysaccharide deacetylase family protein</fullName>
    </submittedName>
</protein>
<dbReference type="SUPFAM" id="SSF88713">
    <property type="entry name" value="Glycoside hydrolase/deacetylase"/>
    <property type="match status" value="1"/>
</dbReference>
<organism evidence="2 3">
    <name type="scientific">Microbispora hainanensis</name>
    <dbReference type="NCBI Taxonomy" id="568844"/>
    <lineage>
        <taxon>Bacteria</taxon>
        <taxon>Bacillati</taxon>
        <taxon>Actinomycetota</taxon>
        <taxon>Actinomycetes</taxon>
        <taxon>Streptosporangiales</taxon>
        <taxon>Streptosporangiaceae</taxon>
        <taxon>Microbispora</taxon>
    </lineage>
</organism>
<dbReference type="Pfam" id="PF01522">
    <property type="entry name" value="Polysacc_deac_1"/>
    <property type="match status" value="1"/>
</dbReference>
<keyword evidence="3" id="KW-1185">Reference proteome</keyword>
<reference evidence="2" key="1">
    <citation type="submission" date="2022-10" db="EMBL/GenBank/DDBJ databases">
        <title>The complete genomes of actinobacterial strains from the NBC collection.</title>
        <authorList>
            <person name="Joergensen T.S."/>
            <person name="Alvarez Arevalo M."/>
            <person name="Sterndorff E.B."/>
            <person name="Faurdal D."/>
            <person name="Vuksanovic O."/>
            <person name="Mourched A.-S."/>
            <person name="Charusanti P."/>
            <person name="Shaw S."/>
            <person name="Blin K."/>
            <person name="Weber T."/>
        </authorList>
    </citation>
    <scope>NUCLEOTIDE SEQUENCE</scope>
    <source>
        <strain evidence="2">NBC_00254</strain>
    </source>
</reference>
<accession>A0ABZ1SLG8</accession>